<dbReference type="InterPro" id="IPR014729">
    <property type="entry name" value="Rossmann-like_a/b/a_fold"/>
</dbReference>
<keyword evidence="2" id="KW-1133">Transmembrane helix</keyword>
<evidence type="ECO:0000256" key="2">
    <source>
        <dbReference type="SAM" id="Phobius"/>
    </source>
</evidence>
<protein>
    <submittedName>
        <fullName evidence="4">DUF218 domain-containing protein</fullName>
    </submittedName>
</protein>
<feature type="compositionally biased region" description="Low complexity" evidence="1">
    <location>
        <begin position="163"/>
        <end position="200"/>
    </location>
</feature>
<evidence type="ECO:0000256" key="1">
    <source>
        <dbReference type="SAM" id="MobiDB-lite"/>
    </source>
</evidence>
<name>A0A1G6P3A9_9GAMM</name>
<dbReference type="GO" id="GO:0005886">
    <property type="term" value="C:plasma membrane"/>
    <property type="evidence" value="ECO:0007669"/>
    <property type="project" value="TreeGrafter"/>
</dbReference>
<keyword evidence="2" id="KW-0812">Transmembrane</keyword>
<evidence type="ECO:0000313" key="4">
    <source>
        <dbReference type="EMBL" id="SDC74431.1"/>
    </source>
</evidence>
<dbReference type="InterPro" id="IPR003848">
    <property type="entry name" value="DUF218"/>
</dbReference>
<dbReference type="Pfam" id="PF02698">
    <property type="entry name" value="DUF218"/>
    <property type="match status" value="1"/>
</dbReference>
<evidence type="ECO:0000259" key="3">
    <source>
        <dbReference type="Pfam" id="PF02698"/>
    </source>
</evidence>
<dbReference type="RefSeq" id="WP_244516059.1">
    <property type="nucleotide sequence ID" value="NZ_FMYK01000012.1"/>
</dbReference>
<dbReference type="Gene3D" id="3.40.50.620">
    <property type="entry name" value="HUPs"/>
    <property type="match status" value="1"/>
</dbReference>
<dbReference type="InterPro" id="IPR051599">
    <property type="entry name" value="Cell_Envelope_Assoc"/>
</dbReference>
<accession>A0A1G6P3A9</accession>
<evidence type="ECO:0000313" key="5">
    <source>
        <dbReference type="Proteomes" id="UP000242317"/>
    </source>
</evidence>
<dbReference type="CDD" id="cd06259">
    <property type="entry name" value="YdcF-like"/>
    <property type="match status" value="1"/>
</dbReference>
<dbReference type="PANTHER" id="PTHR30336">
    <property type="entry name" value="INNER MEMBRANE PROTEIN, PROBABLE PERMEASE"/>
    <property type="match status" value="1"/>
</dbReference>
<feature type="transmembrane region" description="Helical" evidence="2">
    <location>
        <begin position="12"/>
        <end position="34"/>
    </location>
</feature>
<dbReference type="EMBL" id="FMYK01000012">
    <property type="protein sequence ID" value="SDC74431.1"/>
    <property type="molecule type" value="Genomic_DNA"/>
</dbReference>
<dbReference type="AlphaFoldDB" id="A0A1G6P3A9"/>
<organism evidence="4 5">
    <name type="scientific">Acinetobacter marinus</name>
    <dbReference type="NCBI Taxonomy" id="281375"/>
    <lineage>
        <taxon>Bacteria</taxon>
        <taxon>Pseudomonadati</taxon>
        <taxon>Pseudomonadota</taxon>
        <taxon>Gammaproteobacteria</taxon>
        <taxon>Moraxellales</taxon>
        <taxon>Moraxellaceae</taxon>
        <taxon>Acinetobacter</taxon>
    </lineage>
</organism>
<sequence length="428" mass="48000">MAKATKVRRMLFWMIALAIVFVALIAFVYSPYYAKSGLWLLDRFVSEKVDPVAAESQKNGQLSAENELEPGSKEWVARQAYLAEVNHSLDQNDASKFLQLQQRYNLLLKMIEEQKQDELNHQLQVFANNAPQENLDQQQEDQETASSTAEVEQEARSLLTTPSSDAAALNSSAASSNSTASSNSAPSQTTPSTSANAQATRQDLDADTLYSEMMSDENQPLFAQYRAFLTDDQSKIQLEDSQAESENTSHTPFIFQRPTHQPHAIVILGGGLTSGEKKGEIVVNAYTKKRLEQAVEIYQTHHLPIVLSGVEAPYMQKWLEQHQIHAQFLENRSMNTCENTRFSSLLLQKQGGAPTVFLVTDAYHMARAKRLFAINGIATIPVTAPLPNTMTDWQPSKQNLMHSRRVTYEILATLRDVWFGESNCREIP</sequence>
<gene>
    <name evidence="4" type="ORF">SAMN05421749_1124</name>
</gene>
<dbReference type="PANTHER" id="PTHR30336:SF20">
    <property type="entry name" value="DUF218 DOMAIN-CONTAINING PROTEIN"/>
    <property type="match status" value="1"/>
</dbReference>
<dbReference type="Proteomes" id="UP000242317">
    <property type="component" value="Unassembled WGS sequence"/>
</dbReference>
<feature type="domain" description="DUF218" evidence="3">
    <location>
        <begin position="264"/>
        <end position="411"/>
    </location>
</feature>
<keyword evidence="2" id="KW-0472">Membrane</keyword>
<keyword evidence="5" id="KW-1185">Reference proteome</keyword>
<reference evidence="5" key="1">
    <citation type="submission" date="2016-09" db="EMBL/GenBank/DDBJ databases">
        <authorList>
            <person name="Varghese N."/>
            <person name="Submissions S."/>
        </authorList>
    </citation>
    <scope>NUCLEOTIDE SEQUENCE [LARGE SCALE GENOMIC DNA]</scope>
    <source>
        <strain evidence="5">ANC 3699</strain>
    </source>
</reference>
<proteinExistence type="predicted"/>
<feature type="region of interest" description="Disordered" evidence="1">
    <location>
        <begin position="134"/>
        <end position="200"/>
    </location>
</feature>